<evidence type="ECO:0000256" key="6">
    <source>
        <dbReference type="ARBA" id="ARBA00022723"/>
    </source>
</evidence>
<evidence type="ECO:0000256" key="7">
    <source>
        <dbReference type="ARBA" id="ARBA00022801"/>
    </source>
</evidence>
<evidence type="ECO:0000256" key="1">
    <source>
        <dbReference type="ARBA" id="ARBA00001947"/>
    </source>
</evidence>
<evidence type="ECO:0000256" key="13">
    <source>
        <dbReference type="PIRSR" id="PIRSR606262-3"/>
    </source>
</evidence>
<evidence type="ECO:0000256" key="14">
    <source>
        <dbReference type="RuleBase" id="RU364006"/>
    </source>
</evidence>
<dbReference type="KEGG" id="ftv:CH67_1884"/>
<evidence type="ECO:0000313" key="16">
    <source>
        <dbReference type="EMBL" id="NDR88674.1"/>
    </source>
</evidence>
<dbReference type="KEGG" id="ftc:DA46_1264"/>
<dbReference type="NCBIfam" id="NF004064">
    <property type="entry name" value="PRK05578.1"/>
    <property type="match status" value="1"/>
</dbReference>
<dbReference type="InterPro" id="IPR002125">
    <property type="entry name" value="CMP_dCMP_dom"/>
</dbReference>
<dbReference type="PANTHER" id="PTHR11644">
    <property type="entry name" value="CYTIDINE DEAMINASE"/>
    <property type="match status" value="1"/>
</dbReference>
<keyword evidence="8 13" id="KW-0862">Zinc</keyword>
<proteinExistence type="inferred from homology"/>
<dbReference type="SUPFAM" id="SSF53927">
    <property type="entry name" value="Cytidine deaminase-like"/>
    <property type="match status" value="1"/>
</dbReference>
<evidence type="ECO:0000256" key="5">
    <source>
        <dbReference type="ARBA" id="ARBA00018266"/>
    </source>
</evidence>
<dbReference type="GO" id="GO:0042802">
    <property type="term" value="F:identical protein binding"/>
    <property type="evidence" value="ECO:0007669"/>
    <property type="project" value="UniProtKB-ARBA"/>
</dbReference>
<dbReference type="OMA" id="LTHFTCV"/>
<dbReference type="InterPro" id="IPR016192">
    <property type="entry name" value="APOBEC/CMP_deaminase_Zn-bd"/>
</dbReference>
<keyword evidence="6 13" id="KW-0479">Metal-binding</keyword>
<comment type="catalytic activity">
    <reaction evidence="11 14">
        <text>cytidine + H2O + H(+) = uridine + NH4(+)</text>
        <dbReference type="Rhea" id="RHEA:16069"/>
        <dbReference type="ChEBI" id="CHEBI:15377"/>
        <dbReference type="ChEBI" id="CHEBI:15378"/>
        <dbReference type="ChEBI" id="CHEBI:16704"/>
        <dbReference type="ChEBI" id="CHEBI:17562"/>
        <dbReference type="ChEBI" id="CHEBI:28938"/>
        <dbReference type="EC" id="3.5.4.5"/>
    </reaction>
</comment>
<dbReference type="GO" id="GO:0072527">
    <property type="term" value="P:pyrimidine-containing compound metabolic process"/>
    <property type="evidence" value="ECO:0007669"/>
    <property type="project" value="UniProtKB-ARBA"/>
</dbReference>
<evidence type="ECO:0000259" key="15">
    <source>
        <dbReference type="PROSITE" id="PS51747"/>
    </source>
</evidence>
<feature type="binding site" evidence="13">
    <location>
        <position position="94"/>
    </location>
    <ligand>
        <name>Zn(2+)</name>
        <dbReference type="ChEBI" id="CHEBI:29105"/>
        <note>catalytic</note>
    </ligand>
</feature>
<dbReference type="CDD" id="cd01283">
    <property type="entry name" value="cytidine_deaminase"/>
    <property type="match status" value="1"/>
</dbReference>
<reference evidence="17" key="2">
    <citation type="submission" date="2020-02" db="EMBL/GenBank/DDBJ databases">
        <title>Using affinity propagation clustering for identifying bacterial clades and subclades with whole-genome sequences of Francisella tularensis.</title>
        <authorList>
            <person name="Homeier-Bachmann T."/>
            <person name="Abdel-Glil M.Y."/>
            <person name="Hackbart A."/>
            <person name="Hotzel H."/>
            <person name="Tomaso H."/>
        </authorList>
    </citation>
    <scope>NUCLEOTIDE SEQUENCE</scope>
    <source>
        <strain evidence="17">15T0085</strain>
        <strain evidence="16">17T1429</strain>
    </source>
</reference>
<comment type="catalytic activity">
    <reaction evidence="10 14">
        <text>2'-deoxycytidine + H2O + H(+) = 2'-deoxyuridine + NH4(+)</text>
        <dbReference type="Rhea" id="RHEA:13433"/>
        <dbReference type="ChEBI" id="CHEBI:15377"/>
        <dbReference type="ChEBI" id="CHEBI:15378"/>
        <dbReference type="ChEBI" id="CHEBI:15698"/>
        <dbReference type="ChEBI" id="CHEBI:16450"/>
        <dbReference type="ChEBI" id="CHEBI:28938"/>
        <dbReference type="EC" id="3.5.4.5"/>
    </reaction>
</comment>
<evidence type="ECO:0000256" key="12">
    <source>
        <dbReference type="PIRSR" id="PIRSR606262-1"/>
    </source>
</evidence>
<dbReference type="NCBIfam" id="TIGR01354">
    <property type="entry name" value="cyt_deam_tetra"/>
    <property type="match status" value="1"/>
</dbReference>
<dbReference type="GO" id="GO:0005829">
    <property type="term" value="C:cytosol"/>
    <property type="evidence" value="ECO:0007669"/>
    <property type="project" value="TreeGrafter"/>
</dbReference>
<dbReference type="EMBL" id="JAAGJP010000014">
    <property type="protein sequence ID" value="NDS68094.1"/>
    <property type="molecule type" value="Genomic_DNA"/>
</dbReference>
<feature type="binding site" evidence="13">
    <location>
        <position position="56"/>
    </location>
    <ligand>
        <name>Zn(2+)</name>
        <dbReference type="ChEBI" id="CHEBI:29105"/>
        <note>catalytic</note>
    </ligand>
</feature>
<dbReference type="GeneID" id="75263852"/>
<feature type="active site" description="Proton donor" evidence="12">
    <location>
        <position position="58"/>
    </location>
</feature>
<gene>
    <name evidence="17" type="primary">cdd</name>
    <name evidence="17" type="ORF">FWI86_03115</name>
    <name evidence="16" type="ORF">FWJ04_03030</name>
</gene>
<sequence>MTQKQDQQLIEYAKEAFNNAYAPFSGFKVGAALLMKDGNIINSANIETSILGLSVCAERNAIFYAYSQGYRKDDIVKIAVVADTEKAISPCGACRQIMSEHLNLDCPIILTNMSDTDRLDTNTKELLPYIFSL</sequence>
<dbReference type="GO" id="GO:0008270">
    <property type="term" value="F:zinc ion binding"/>
    <property type="evidence" value="ECO:0007669"/>
    <property type="project" value="UniProtKB-UniRule"/>
</dbReference>
<name>A0A0B3VQF9_FRATU</name>
<evidence type="ECO:0000256" key="11">
    <source>
        <dbReference type="ARBA" id="ARBA00049558"/>
    </source>
</evidence>
<dbReference type="HOGENOM" id="CLU_097262_0_1_6"/>
<protein>
    <recommendedName>
        <fullName evidence="5 14">Cytidine deaminase</fullName>
        <ecNumber evidence="4 14">3.5.4.5</ecNumber>
    </recommendedName>
    <alternativeName>
        <fullName evidence="9 14">Cytidine aminohydrolase</fullName>
    </alternativeName>
</protein>
<dbReference type="KEGG" id="ftz:CH68_1613"/>
<dbReference type="GO" id="GO:0004126">
    <property type="term" value="F:cytidine deaminase activity"/>
    <property type="evidence" value="ECO:0007669"/>
    <property type="project" value="UniProtKB-UniRule"/>
</dbReference>
<evidence type="ECO:0000256" key="2">
    <source>
        <dbReference type="ARBA" id="ARBA00003949"/>
    </source>
</evidence>
<dbReference type="FunFam" id="3.40.140.10:FF:000008">
    <property type="entry name" value="Cytidine deaminase"/>
    <property type="match status" value="1"/>
</dbReference>
<dbReference type="EC" id="3.5.4.5" evidence="4 14"/>
<dbReference type="PROSITE" id="PS51747">
    <property type="entry name" value="CYT_DCMP_DEAMINASES_2"/>
    <property type="match status" value="1"/>
</dbReference>
<keyword evidence="7 14" id="KW-0378">Hydrolase</keyword>
<organism evidence="17">
    <name type="scientific">Francisella tularensis subsp. holarctica</name>
    <dbReference type="NCBI Taxonomy" id="119857"/>
    <lineage>
        <taxon>Bacteria</taxon>
        <taxon>Pseudomonadati</taxon>
        <taxon>Pseudomonadota</taxon>
        <taxon>Gammaproteobacteria</taxon>
        <taxon>Thiotrichales</taxon>
        <taxon>Francisellaceae</taxon>
        <taxon>Francisella</taxon>
    </lineage>
</organism>
<dbReference type="InterPro" id="IPR050202">
    <property type="entry name" value="Cyt/Deoxycyt_deaminase"/>
</dbReference>
<accession>A0A0B3VQF9</accession>
<dbReference type="InterPro" id="IPR016193">
    <property type="entry name" value="Cytidine_deaminase-like"/>
</dbReference>
<evidence type="ECO:0000256" key="8">
    <source>
        <dbReference type="ARBA" id="ARBA00022833"/>
    </source>
</evidence>
<feature type="binding site" evidence="13">
    <location>
        <position position="91"/>
    </location>
    <ligand>
        <name>Zn(2+)</name>
        <dbReference type="ChEBI" id="CHEBI:29105"/>
        <note>catalytic</note>
    </ligand>
</feature>
<feature type="domain" description="CMP/dCMP-type deaminase" evidence="15">
    <location>
        <begin position="4"/>
        <end position="133"/>
    </location>
</feature>
<evidence type="ECO:0000313" key="17">
    <source>
        <dbReference type="EMBL" id="NDS68094.1"/>
    </source>
</evidence>
<dbReference type="GO" id="GO:0055086">
    <property type="term" value="P:nucleobase-containing small molecule metabolic process"/>
    <property type="evidence" value="ECO:0007669"/>
    <property type="project" value="UniProtKB-ARBA"/>
</dbReference>
<evidence type="ECO:0000256" key="3">
    <source>
        <dbReference type="ARBA" id="ARBA00006576"/>
    </source>
</evidence>
<comment type="function">
    <text evidence="2 14">This enzyme scavenges exogenous and endogenous cytidine and 2'-deoxycytidine for UMP synthesis.</text>
</comment>
<comment type="caution">
    <text evidence="17">The sequence shown here is derived from an EMBL/GenBank/DDBJ whole genome shotgun (WGS) entry which is preliminary data.</text>
</comment>
<dbReference type="InterPro" id="IPR006262">
    <property type="entry name" value="Cyt_deam_tetra"/>
</dbReference>
<comment type="cofactor">
    <cofactor evidence="1 13 14">
        <name>Zn(2+)</name>
        <dbReference type="ChEBI" id="CHEBI:29105"/>
    </cofactor>
</comment>
<dbReference type="PANTHER" id="PTHR11644:SF2">
    <property type="entry name" value="CYTIDINE DEAMINASE"/>
    <property type="match status" value="1"/>
</dbReference>
<evidence type="ECO:0000256" key="10">
    <source>
        <dbReference type="ARBA" id="ARBA00049252"/>
    </source>
</evidence>
<evidence type="ECO:0000256" key="9">
    <source>
        <dbReference type="ARBA" id="ARBA00032005"/>
    </source>
</evidence>
<dbReference type="Pfam" id="PF00383">
    <property type="entry name" value="dCMP_cyt_deam_1"/>
    <property type="match status" value="1"/>
</dbReference>
<dbReference type="Gene3D" id="3.40.140.10">
    <property type="entry name" value="Cytidine Deaminase, domain 2"/>
    <property type="match status" value="1"/>
</dbReference>
<dbReference type="AlphaFoldDB" id="A0A0B3VQF9"/>
<dbReference type="eggNOG" id="COG0295">
    <property type="taxonomic scope" value="Bacteria"/>
</dbReference>
<reference evidence="17" key="1">
    <citation type="submission" date="2019-08" db="EMBL/GenBank/DDBJ databases">
        <authorList>
            <person name="Busch A."/>
        </authorList>
    </citation>
    <scope>NUCLEOTIDE SEQUENCE</scope>
    <source>
        <strain evidence="17">15T0085</strain>
        <strain evidence="16">17T1429</strain>
    </source>
</reference>
<comment type="similarity">
    <text evidence="3 14">Belongs to the cytidine and deoxycytidylate deaminase family.</text>
</comment>
<dbReference type="EMBL" id="JAAGKH010000016">
    <property type="protein sequence ID" value="NDR88674.1"/>
    <property type="molecule type" value="Genomic_DNA"/>
</dbReference>
<evidence type="ECO:0000256" key="4">
    <source>
        <dbReference type="ARBA" id="ARBA00012783"/>
    </source>
</evidence>
<dbReference type="RefSeq" id="WP_003016798.1">
    <property type="nucleotide sequence ID" value="NZ_AP023459.1"/>
</dbReference>
<dbReference type="PROSITE" id="PS00903">
    <property type="entry name" value="CYT_DCMP_DEAMINASES_1"/>
    <property type="match status" value="1"/>
</dbReference>